<evidence type="ECO:0000313" key="4">
    <source>
        <dbReference type="EMBL" id="KAF1984511.1"/>
    </source>
</evidence>
<dbReference type="SUPFAM" id="SSF56214">
    <property type="entry name" value="4'-phosphopantetheinyl transferase"/>
    <property type="match status" value="2"/>
</dbReference>
<reference evidence="4" key="1">
    <citation type="journal article" date="2020" name="Stud. Mycol.">
        <title>101 Dothideomycetes genomes: a test case for predicting lifestyles and emergence of pathogens.</title>
        <authorList>
            <person name="Haridas S."/>
            <person name="Albert R."/>
            <person name="Binder M."/>
            <person name="Bloem J."/>
            <person name="Labutti K."/>
            <person name="Salamov A."/>
            <person name="Andreopoulos B."/>
            <person name="Baker S."/>
            <person name="Barry K."/>
            <person name="Bills G."/>
            <person name="Bluhm B."/>
            <person name="Cannon C."/>
            <person name="Castanera R."/>
            <person name="Culley D."/>
            <person name="Daum C."/>
            <person name="Ezra D."/>
            <person name="Gonzalez J."/>
            <person name="Henrissat B."/>
            <person name="Kuo A."/>
            <person name="Liang C."/>
            <person name="Lipzen A."/>
            <person name="Lutzoni F."/>
            <person name="Magnuson J."/>
            <person name="Mondo S."/>
            <person name="Nolan M."/>
            <person name="Ohm R."/>
            <person name="Pangilinan J."/>
            <person name="Park H.-J."/>
            <person name="Ramirez L."/>
            <person name="Alfaro M."/>
            <person name="Sun H."/>
            <person name="Tritt A."/>
            <person name="Yoshinaga Y."/>
            <person name="Zwiers L.-H."/>
            <person name="Turgeon B."/>
            <person name="Goodwin S."/>
            <person name="Spatafora J."/>
            <person name="Crous P."/>
            <person name="Grigoriev I."/>
        </authorList>
    </citation>
    <scope>NUCLEOTIDE SEQUENCE</scope>
    <source>
        <strain evidence="4">CBS 113979</strain>
    </source>
</reference>
<dbReference type="PANTHER" id="PTHR12215:SF10">
    <property type="entry name" value="L-AMINOADIPATE-SEMIALDEHYDE DEHYDROGENASE-PHOSPHOPANTETHEINYL TRANSFERASE"/>
    <property type="match status" value="1"/>
</dbReference>
<evidence type="ECO:0000256" key="1">
    <source>
        <dbReference type="ARBA" id="ARBA00013172"/>
    </source>
</evidence>
<dbReference type="GO" id="GO:0008897">
    <property type="term" value="F:holo-[acyl-carrier-protein] synthase activity"/>
    <property type="evidence" value="ECO:0007669"/>
    <property type="project" value="UniProtKB-EC"/>
</dbReference>
<proteinExistence type="predicted"/>
<dbReference type="GO" id="GO:0005829">
    <property type="term" value="C:cytosol"/>
    <property type="evidence" value="ECO:0007669"/>
    <property type="project" value="TreeGrafter"/>
</dbReference>
<dbReference type="AlphaFoldDB" id="A0A6G1GU80"/>
<name>A0A6G1GU80_9PEZI</name>
<dbReference type="Proteomes" id="UP000800041">
    <property type="component" value="Unassembled WGS sequence"/>
</dbReference>
<dbReference type="InterPro" id="IPR055066">
    <property type="entry name" value="AASDHPPT_N"/>
</dbReference>
<dbReference type="GO" id="GO:0000287">
    <property type="term" value="F:magnesium ion binding"/>
    <property type="evidence" value="ECO:0007669"/>
    <property type="project" value="InterPro"/>
</dbReference>
<keyword evidence="5" id="KW-1185">Reference proteome</keyword>
<keyword evidence="2 4" id="KW-0808">Transferase</keyword>
<dbReference type="Pfam" id="PF22624">
    <property type="entry name" value="AASDHPPT_N"/>
    <property type="match status" value="1"/>
</dbReference>
<feature type="domain" description="4'-phosphopantetheinyl transferase N-terminal" evidence="3">
    <location>
        <begin position="30"/>
        <end position="118"/>
    </location>
</feature>
<dbReference type="InterPro" id="IPR037143">
    <property type="entry name" value="4-PPantetheinyl_Trfase_dom_sf"/>
</dbReference>
<dbReference type="EMBL" id="ML977167">
    <property type="protein sequence ID" value="KAF1984511.1"/>
    <property type="molecule type" value="Genomic_DNA"/>
</dbReference>
<dbReference type="Gene3D" id="3.90.470.20">
    <property type="entry name" value="4'-phosphopantetheinyl transferase domain"/>
    <property type="match status" value="1"/>
</dbReference>
<gene>
    <name evidence="4" type="ORF">K402DRAFT_405893</name>
</gene>
<dbReference type="PANTHER" id="PTHR12215">
    <property type="entry name" value="PHOSPHOPANTETHEINE TRANSFERASE"/>
    <property type="match status" value="1"/>
</dbReference>
<dbReference type="OrthoDB" id="26719at2759"/>
<evidence type="ECO:0000259" key="3">
    <source>
        <dbReference type="Pfam" id="PF22624"/>
    </source>
</evidence>
<dbReference type="InterPro" id="IPR050559">
    <property type="entry name" value="P-Pant_transferase_sf"/>
</dbReference>
<dbReference type="EC" id="2.7.8.7" evidence="1"/>
<protein>
    <recommendedName>
        <fullName evidence="1">holo-[acyl-carrier-protein] synthase</fullName>
        <ecNumber evidence="1">2.7.8.7</ecNumber>
    </recommendedName>
</protein>
<dbReference type="GO" id="GO:0019878">
    <property type="term" value="P:lysine biosynthetic process via aminoadipic acid"/>
    <property type="evidence" value="ECO:0007669"/>
    <property type="project" value="TreeGrafter"/>
</dbReference>
<evidence type="ECO:0000313" key="5">
    <source>
        <dbReference type="Proteomes" id="UP000800041"/>
    </source>
</evidence>
<accession>A0A6G1GU80</accession>
<sequence length="337" mass="38080">MAPQAPAITCWLLDTRSLWPGDRIAEAAPEALKLISPEEREACCRKFHIQDARNSLASALLKRLFIAKTTGTPWKDIRFGRKGDPVHGKPCFAPLDGSPSPIEFNISHQAGLVALVGAATPDIEVGVDIVCVNERDEYRTIDKEGLDGFVEMYEDVFSQEELWDMKYNVDTVTLLDGTELTSQDLGRHDRCVASDRQISLALPNGERVSFVSDQIIDAKLRRFYSFYCYKEAYIKLDGEALLAKWIRELEFKHVRAPKPGTVARCSTIGTWGEKVNDVEVWLKNKKLDDMVMQLQSFEENFMIGVAAKSAKAEIKLEIPHFRSLHLEHDVMEFATMK</sequence>
<organism evidence="4 5">
    <name type="scientific">Aulographum hederae CBS 113979</name>
    <dbReference type="NCBI Taxonomy" id="1176131"/>
    <lineage>
        <taxon>Eukaryota</taxon>
        <taxon>Fungi</taxon>
        <taxon>Dikarya</taxon>
        <taxon>Ascomycota</taxon>
        <taxon>Pezizomycotina</taxon>
        <taxon>Dothideomycetes</taxon>
        <taxon>Pleosporomycetidae</taxon>
        <taxon>Aulographales</taxon>
        <taxon>Aulographaceae</taxon>
    </lineage>
</organism>
<evidence type="ECO:0000256" key="2">
    <source>
        <dbReference type="ARBA" id="ARBA00022679"/>
    </source>
</evidence>